<reference evidence="2" key="1">
    <citation type="journal article" date="2015" name="Proc. Natl. Acad. Sci. U.S.A.">
        <title>Genome sequencing of adzuki bean (Vigna angularis) provides insight into high starch and low fat accumulation and domestication.</title>
        <authorList>
            <person name="Yang K."/>
            <person name="Tian Z."/>
            <person name="Chen C."/>
            <person name="Luo L."/>
            <person name="Zhao B."/>
            <person name="Wang Z."/>
            <person name="Yu L."/>
            <person name="Li Y."/>
            <person name="Sun Y."/>
            <person name="Li W."/>
            <person name="Chen Y."/>
            <person name="Li Y."/>
            <person name="Zhang Y."/>
            <person name="Ai D."/>
            <person name="Zhao J."/>
            <person name="Shang C."/>
            <person name="Ma Y."/>
            <person name="Wu B."/>
            <person name="Wang M."/>
            <person name="Gao L."/>
            <person name="Sun D."/>
            <person name="Zhang P."/>
            <person name="Guo F."/>
            <person name="Wang W."/>
            <person name="Li Y."/>
            <person name="Wang J."/>
            <person name="Varshney R.K."/>
            <person name="Wang J."/>
            <person name="Ling H.Q."/>
            <person name="Wan P."/>
        </authorList>
    </citation>
    <scope>NUCLEOTIDE SEQUENCE</scope>
    <source>
        <strain evidence="2">cv. Jingnong 6</strain>
    </source>
</reference>
<dbReference type="Gramene" id="KOM45484">
    <property type="protein sequence ID" value="KOM45484"/>
    <property type="gene ID" value="LR48_Vigan06g079000"/>
</dbReference>
<evidence type="ECO:0000313" key="1">
    <source>
        <dbReference type="EMBL" id="KOM45484.1"/>
    </source>
</evidence>
<accession>A0A0L9USI5</accession>
<gene>
    <name evidence="1" type="ORF">LR48_Vigan06g079000</name>
</gene>
<protein>
    <submittedName>
        <fullName evidence="1">Uncharacterized protein</fullName>
    </submittedName>
</protein>
<proteinExistence type="predicted"/>
<dbReference type="AlphaFoldDB" id="A0A0L9USI5"/>
<dbReference type="EMBL" id="CM003376">
    <property type="protein sequence ID" value="KOM45484.1"/>
    <property type="molecule type" value="Genomic_DNA"/>
</dbReference>
<name>A0A0L9USI5_PHAAN</name>
<evidence type="ECO:0000313" key="2">
    <source>
        <dbReference type="Proteomes" id="UP000053144"/>
    </source>
</evidence>
<organism evidence="1 2">
    <name type="scientific">Phaseolus angularis</name>
    <name type="common">Azuki bean</name>
    <name type="synonym">Vigna angularis</name>
    <dbReference type="NCBI Taxonomy" id="3914"/>
    <lineage>
        <taxon>Eukaryota</taxon>
        <taxon>Viridiplantae</taxon>
        <taxon>Streptophyta</taxon>
        <taxon>Embryophyta</taxon>
        <taxon>Tracheophyta</taxon>
        <taxon>Spermatophyta</taxon>
        <taxon>Magnoliopsida</taxon>
        <taxon>eudicotyledons</taxon>
        <taxon>Gunneridae</taxon>
        <taxon>Pentapetalae</taxon>
        <taxon>rosids</taxon>
        <taxon>fabids</taxon>
        <taxon>Fabales</taxon>
        <taxon>Fabaceae</taxon>
        <taxon>Papilionoideae</taxon>
        <taxon>50 kb inversion clade</taxon>
        <taxon>NPAAA clade</taxon>
        <taxon>indigoferoid/millettioid clade</taxon>
        <taxon>Phaseoleae</taxon>
        <taxon>Vigna</taxon>
    </lineage>
</organism>
<sequence length="530" mass="60612">MEDWKLGSSVDSEDNPWRYHDNLVESPDWRLSTSVFVDNRVKEMNLYFDILLGEKDREKQIDVSELKTERDLALKTSRELRAAIETLKEVIEAEIRENHLMKARARCYWRIDMGLQPDSLAFVVILSAYSHAGLLCEGRRSAGQRSQHIQMSRKVIPHPSRRRFSNGLLLLTSMMSKERRLLLRHRHDDGLYDHLWSDDEAPNLSEIGASRESPQSDRGREAHGNNIVLGSVIVGAYVLAEDEGRGSEELRLVVEGGGRLDVGQRMRLRGRIRERKGSARNGRGRRKLKVKFVNPLEAILPRLPVKPRHKHVFTSVLASRSLVFLSLTLSRSQSETTIAILSHSSIAVPSLTALELLFVHSPKTTTPSVDADLAGDGVDPPLHDRPWIEPFDRGFVPSKVASQAITRSIKQQYLSLWPSWRVMPAQDKQPLWQPFKWKPEHEYEIQNFHSKAFISCQRCLEMPAISEHGSTPTLDNTNNKDDDILRTQCWVDVVGGKKKGMSVRCRTTCYKLHSSKRRYSKTSTFFFHHC</sequence>
<dbReference type="Proteomes" id="UP000053144">
    <property type="component" value="Chromosome 6"/>
</dbReference>